<dbReference type="PANTHER" id="PTHR43266">
    <property type="entry name" value="MACROLIDE-EFFLUX PROTEIN"/>
    <property type="match status" value="1"/>
</dbReference>
<sequence length="427" mass="45625">MGNSNTSFGKFLFLWSGELVSAIGSGLTSFGLAVYVFRLTGSATLMAMLTLLAFVPALLLSPAAGVLADRYDRRILMILGDSLSALGLIFILGCMLLGNVQLWQIYVGVTISSIFSSLLEPAYKATVSDLLTKEQYSKASGLVQIAGSSKFLISPILAGFLLSIWDIKLLLIIDICTFFFTVSVTSIVRKGLVSNASENRDSFIGEFKEGWKVIHGNRGIFILVLLTSVITFFLGFIQILSTPMILAFSNTATLGTIETICASGMLVSSILIGVFSIRGGYVNILSVSLFCTGIFMALFGLRENVFLICTAGFLFFATLPFANTSIDVLIRKNLENSVQGRAWGLIGVISQLGYVVAFALAGILADYLFTPMLLPGGLLASSIGKLTGTGEGRGIGLLILVSGFFVLLTSLLLARSPAVKRLENANV</sequence>
<dbReference type="RefSeq" id="WP_014269542.1">
    <property type="nucleotide sequence ID" value="NC_016633.1"/>
</dbReference>
<dbReference type="GO" id="GO:0022857">
    <property type="term" value="F:transmembrane transporter activity"/>
    <property type="evidence" value="ECO:0007669"/>
    <property type="project" value="InterPro"/>
</dbReference>
<evidence type="ECO:0000256" key="4">
    <source>
        <dbReference type="ARBA" id="ARBA00022692"/>
    </source>
</evidence>
<feature type="transmembrane region" description="Helical" evidence="7">
    <location>
        <begin position="104"/>
        <end position="122"/>
    </location>
</feature>
<dbReference type="InterPro" id="IPR020846">
    <property type="entry name" value="MFS_dom"/>
</dbReference>
<evidence type="ECO:0000256" key="1">
    <source>
        <dbReference type="ARBA" id="ARBA00004651"/>
    </source>
</evidence>
<feature type="transmembrane region" description="Helical" evidence="7">
    <location>
        <begin position="75"/>
        <end position="98"/>
    </location>
</feature>
<feature type="transmembrane region" description="Helical" evidence="7">
    <location>
        <begin position="281"/>
        <end position="299"/>
    </location>
</feature>
<keyword evidence="6 7" id="KW-0472">Membrane</keyword>
<dbReference type="KEGG" id="sgp:SpiGrapes_0866"/>
<feature type="transmembrane region" description="Helical" evidence="7">
    <location>
        <begin position="169"/>
        <end position="188"/>
    </location>
</feature>
<evidence type="ECO:0000256" key="6">
    <source>
        <dbReference type="ARBA" id="ARBA00023136"/>
    </source>
</evidence>
<comment type="subcellular location">
    <subcellularLocation>
        <location evidence="1">Cell membrane</location>
        <topology evidence="1">Multi-pass membrane protein</topology>
    </subcellularLocation>
</comment>
<dbReference type="InterPro" id="IPR036259">
    <property type="entry name" value="MFS_trans_sf"/>
</dbReference>
<evidence type="ECO:0000256" key="3">
    <source>
        <dbReference type="ARBA" id="ARBA00022475"/>
    </source>
</evidence>
<gene>
    <name evidence="9" type="ordered locus">SpiGrapes_0866</name>
</gene>
<name>G8QQR2_SPHPG</name>
<feature type="transmembrane region" description="Helical" evidence="7">
    <location>
        <begin position="305"/>
        <end position="330"/>
    </location>
</feature>
<dbReference type="GO" id="GO:0005886">
    <property type="term" value="C:plasma membrane"/>
    <property type="evidence" value="ECO:0007669"/>
    <property type="project" value="UniProtKB-SubCell"/>
</dbReference>
<proteinExistence type="predicted"/>
<dbReference type="CDD" id="cd06173">
    <property type="entry name" value="MFS_MefA_like"/>
    <property type="match status" value="1"/>
</dbReference>
<evidence type="ECO:0000313" key="10">
    <source>
        <dbReference type="Proteomes" id="UP000005632"/>
    </source>
</evidence>
<evidence type="ECO:0000256" key="2">
    <source>
        <dbReference type="ARBA" id="ARBA00022448"/>
    </source>
</evidence>
<keyword evidence="3" id="KW-1003">Cell membrane</keyword>
<evidence type="ECO:0000256" key="7">
    <source>
        <dbReference type="SAM" id="Phobius"/>
    </source>
</evidence>
<reference evidence="9 10" key="1">
    <citation type="submission" date="2011-11" db="EMBL/GenBank/DDBJ databases">
        <title>Complete sequence of Spirochaeta sp. grapes.</title>
        <authorList>
            <consortium name="US DOE Joint Genome Institute"/>
            <person name="Lucas S."/>
            <person name="Han J."/>
            <person name="Lapidus A."/>
            <person name="Cheng J.-F."/>
            <person name="Goodwin L."/>
            <person name="Pitluck S."/>
            <person name="Peters L."/>
            <person name="Ovchinnikova G."/>
            <person name="Munk A.C."/>
            <person name="Detter J.C."/>
            <person name="Han C."/>
            <person name="Tapia R."/>
            <person name="Land M."/>
            <person name="Hauser L."/>
            <person name="Kyrpides N."/>
            <person name="Ivanova N."/>
            <person name="Pagani I."/>
            <person name="Ritalahtilisa K."/>
            <person name="Loeffler F."/>
            <person name="Woyke T."/>
        </authorList>
    </citation>
    <scope>NUCLEOTIDE SEQUENCE [LARGE SCALE GENOMIC DNA]</scope>
    <source>
        <strain evidence="10">ATCC BAA-1885 / DSM 22778 / Grapes</strain>
    </source>
</reference>
<keyword evidence="10" id="KW-1185">Reference proteome</keyword>
<accession>G8QQR2</accession>
<dbReference type="InterPro" id="IPR011701">
    <property type="entry name" value="MFS"/>
</dbReference>
<keyword evidence="5 7" id="KW-1133">Transmembrane helix</keyword>
<feature type="transmembrane region" description="Helical" evidence="7">
    <location>
        <begin position="220"/>
        <end position="240"/>
    </location>
</feature>
<keyword evidence="2" id="KW-0813">Transport</keyword>
<protein>
    <submittedName>
        <fullName evidence="9">Major Facilitator Superfamily transporter</fullName>
    </submittedName>
</protein>
<dbReference type="SUPFAM" id="SSF103473">
    <property type="entry name" value="MFS general substrate transporter"/>
    <property type="match status" value="1"/>
</dbReference>
<dbReference type="HOGENOM" id="CLU_034180_16_0_12"/>
<dbReference type="OrthoDB" id="9763297at2"/>
<feature type="transmembrane region" description="Helical" evidence="7">
    <location>
        <begin position="43"/>
        <end position="68"/>
    </location>
</feature>
<evidence type="ECO:0000313" key="9">
    <source>
        <dbReference type="EMBL" id="AEV28693.1"/>
    </source>
</evidence>
<feature type="transmembrane region" description="Helical" evidence="7">
    <location>
        <begin position="395"/>
        <end position="414"/>
    </location>
</feature>
<dbReference type="AlphaFoldDB" id="G8QQR2"/>
<feature type="transmembrane region" description="Helical" evidence="7">
    <location>
        <begin position="142"/>
        <end position="163"/>
    </location>
</feature>
<feature type="domain" description="Major facilitator superfamily (MFS) profile" evidence="8">
    <location>
        <begin position="10"/>
        <end position="420"/>
    </location>
</feature>
<feature type="transmembrane region" description="Helical" evidence="7">
    <location>
        <begin position="252"/>
        <end position="274"/>
    </location>
</feature>
<organism evidence="9 10">
    <name type="scientific">Sphaerochaeta pleomorpha (strain ATCC BAA-1885 / DSM 22778 / Grapes)</name>
    <dbReference type="NCBI Taxonomy" id="158190"/>
    <lineage>
        <taxon>Bacteria</taxon>
        <taxon>Pseudomonadati</taxon>
        <taxon>Spirochaetota</taxon>
        <taxon>Spirochaetia</taxon>
        <taxon>Spirochaetales</taxon>
        <taxon>Sphaerochaetaceae</taxon>
        <taxon>Sphaerochaeta</taxon>
    </lineage>
</organism>
<dbReference type="STRING" id="158190.SpiGrapes_0866"/>
<evidence type="ECO:0000256" key="5">
    <source>
        <dbReference type="ARBA" id="ARBA00022989"/>
    </source>
</evidence>
<dbReference type="PROSITE" id="PS50850">
    <property type="entry name" value="MFS"/>
    <property type="match status" value="1"/>
</dbReference>
<dbReference type="Pfam" id="PF07690">
    <property type="entry name" value="MFS_1"/>
    <property type="match status" value="1"/>
</dbReference>
<dbReference type="Proteomes" id="UP000005632">
    <property type="component" value="Chromosome"/>
</dbReference>
<dbReference type="Gene3D" id="1.20.1250.20">
    <property type="entry name" value="MFS general substrate transporter like domains"/>
    <property type="match status" value="1"/>
</dbReference>
<evidence type="ECO:0000259" key="8">
    <source>
        <dbReference type="PROSITE" id="PS50850"/>
    </source>
</evidence>
<feature type="transmembrane region" description="Helical" evidence="7">
    <location>
        <begin position="342"/>
        <end position="365"/>
    </location>
</feature>
<feature type="transmembrane region" description="Helical" evidence="7">
    <location>
        <begin position="12"/>
        <end position="37"/>
    </location>
</feature>
<dbReference type="PANTHER" id="PTHR43266:SF2">
    <property type="entry name" value="MAJOR FACILITATOR SUPERFAMILY (MFS) PROFILE DOMAIN-CONTAINING PROTEIN"/>
    <property type="match status" value="1"/>
</dbReference>
<dbReference type="eggNOG" id="COG0477">
    <property type="taxonomic scope" value="Bacteria"/>
</dbReference>
<keyword evidence="4 7" id="KW-0812">Transmembrane</keyword>
<dbReference type="EMBL" id="CP003155">
    <property type="protein sequence ID" value="AEV28693.1"/>
    <property type="molecule type" value="Genomic_DNA"/>
</dbReference>